<dbReference type="EMBL" id="KN831945">
    <property type="protein sequence ID" value="KIO14419.1"/>
    <property type="molecule type" value="Genomic_DNA"/>
</dbReference>
<dbReference type="Proteomes" id="UP000054217">
    <property type="component" value="Unassembled WGS sequence"/>
</dbReference>
<feature type="compositionally biased region" description="Polar residues" evidence="1">
    <location>
        <begin position="74"/>
        <end position="85"/>
    </location>
</feature>
<proteinExistence type="predicted"/>
<name>A0A0C3PYS9_PISTI</name>
<evidence type="ECO:0000313" key="2">
    <source>
        <dbReference type="EMBL" id="KIO14419.1"/>
    </source>
</evidence>
<evidence type="ECO:0000313" key="3">
    <source>
        <dbReference type="Proteomes" id="UP000054217"/>
    </source>
</evidence>
<evidence type="ECO:0000256" key="1">
    <source>
        <dbReference type="SAM" id="MobiDB-lite"/>
    </source>
</evidence>
<dbReference type="HOGENOM" id="CLU_2513546_0_0_1"/>
<accession>A0A0C3PYS9</accession>
<dbReference type="InParanoid" id="A0A0C3PYS9"/>
<protein>
    <submittedName>
        <fullName evidence="2">Uncharacterized protein</fullName>
    </submittedName>
</protein>
<gene>
    <name evidence="2" type="ORF">M404DRAFT_992671</name>
</gene>
<keyword evidence="3" id="KW-1185">Reference proteome</keyword>
<dbReference type="AlphaFoldDB" id="A0A0C3PYS9"/>
<reference evidence="3" key="2">
    <citation type="submission" date="2015-01" db="EMBL/GenBank/DDBJ databases">
        <title>Evolutionary Origins and Diversification of the Mycorrhizal Mutualists.</title>
        <authorList>
            <consortium name="DOE Joint Genome Institute"/>
            <consortium name="Mycorrhizal Genomics Consortium"/>
            <person name="Kohler A."/>
            <person name="Kuo A."/>
            <person name="Nagy L.G."/>
            <person name="Floudas D."/>
            <person name="Copeland A."/>
            <person name="Barry K.W."/>
            <person name="Cichocki N."/>
            <person name="Veneault-Fourrey C."/>
            <person name="LaButti K."/>
            <person name="Lindquist E.A."/>
            <person name="Lipzen A."/>
            <person name="Lundell T."/>
            <person name="Morin E."/>
            <person name="Murat C."/>
            <person name="Riley R."/>
            <person name="Ohm R."/>
            <person name="Sun H."/>
            <person name="Tunlid A."/>
            <person name="Henrissat B."/>
            <person name="Grigoriev I.V."/>
            <person name="Hibbett D.S."/>
            <person name="Martin F."/>
        </authorList>
    </citation>
    <scope>NUCLEOTIDE SEQUENCE [LARGE SCALE GENOMIC DNA]</scope>
    <source>
        <strain evidence="3">Marx 270</strain>
    </source>
</reference>
<sequence length="85" mass="9913">MPSQCPWLDDKACRNAVGGAVIAGRGRDDRWMTKRVETPVRWWRYYIGASSQRLSLRQHDNRRRATKKPRSSGEKTTQSPRRLSK</sequence>
<organism evidence="2 3">
    <name type="scientific">Pisolithus tinctorius Marx 270</name>
    <dbReference type="NCBI Taxonomy" id="870435"/>
    <lineage>
        <taxon>Eukaryota</taxon>
        <taxon>Fungi</taxon>
        <taxon>Dikarya</taxon>
        <taxon>Basidiomycota</taxon>
        <taxon>Agaricomycotina</taxon>
        <taxon>Agaricomycetes</taxon>
        <taxon>Agaricomycetidae</taxon>
        <taxon>Boletales</taxon>
        <taxon>Sclerodermatineae</taxon>
        <taxon>Pisolithaceae</taxon>
        <taxon>Pisolithus</taxon>
    </lineage>
</organism>
<feature type="compositionally biased region" description="Basic residues" evidence="1">
    <location>
        <begin position="60"/>
        <end position="70"/>
    </location>
</feature>
<reference evidence="2 3" key="1">
    <citation type="submission" date="2014-04" db="EMBL/GenBank/DDBJ databases">
        <authorList>
            <consortium name="DOE Joint Genome Institute"/>
            <person name="Kuo A."/>
            <person name="Kohler A."/>
            <person name="Costa M.D."/>
            <person name="Nagy L.G."/>
            <person name="Floudas D."/>
            <person name="Copeland A."/>
            <person name="Barry K.W."/>
            <person name="Cichocki N."/>
            <person name="Veneault-Fourrey C."/>
            <person name="LaButti K."/>
            <person name="Lindquist E.A."/>
            <person name="Lipzen A."/>
            <person name="Lundell T."/>
            <person name="Morin E."/>
            <person name="Murat C."/>
            <person name="Sun H."/>
            <person name="Tunlid A."/>
            <person name="Henrissat B."/>
            <person name="Grigoriev I.V."/>
            <person name="Hibbett D.S."/>
            <person name="Martin F."/>
            <person name="Nordberg H.P."/>
            <person name="Cantor M.N."/>
            <person name="Hua S.X."/>
        </authorList>
    </citation>
    <scope>NUCLEOTIDE SEQUENCE [LARGE SCALE GENOMIC DNA]</scope>
    <source>
        <strain evidence="2 3">Marx 270</strain>
    </source>
</reference>
<feature type="region of interest" description="Disordered" evidence="1">
    <location>
        <begin position="54"/>
        <end position="85"/>
    </location>
</feature>